<dbReference type="STRING" id="1121305.CLCOL_20340"/>
<keyword evidence="1" id="KW-1133">Transmembrane helix</keyword>
<protein>
    <recommendedName>
        <fullName evidence="4">Lysine exporter LysO</fullName>
    </recommendedName>
</protein>
<feature type="transmembrane region" description="Helical" evidence="1">
    <location>
        <begin position="61"/>
        <end position="83"/>
    </location>
</feature>
<evidence type="ECO:0000313" key="2">
    <source>
        <dbReference type="EMBL" id="KYH28308.1"/>
    </source>
</evidence>
<accession>A0A151AL29</accession>
<sequence length="93" mass="10260">MWTILLSLSVGAAIGYFFKLSHKQKKINNKIQQFGVIFLLFSMGVSAGANKSVIKNLKNIGAVSITFAILTSLFSIILVFIVTNKFMKESDSK</sequence>
<dbReference type="EMBL" id="LTBB01000011">
    <property type="protein sequence ID" value="KYH28308.1"/>
    <property type="molecule type" value="Genomic_DNA"/>
</dbReference>
<comment type="caution">
    <text evidence="2">The sequence shown here is derived from an EMBL/GenBank/DDBJ whole genome shotgun (WGS) entry which is preliminary data.</text>
</comment>
<gene>
    <name evidence="2" type="ORF">CLCOL_20340</name>
</gene>
<dbReference type="Proteomes" id="UP000075374">
    <property type="component" value="Unassembled WGS sequence"/>
</dbReference>
<dbReference type="PATRIC" id="fig|1121305.3.peg.2040"/>
<evidence type="ECO:0000256" key="1">
    <source>
        <dbReference type="SAM" id="Phobius"/>
    </source>
</evidence>
<feature type="transmembrane region" description="Helical" evidence="1">
    <location>
        <begin position="31"/>
        <end position="49"/>
    </location>
</feature>
<dbReference type="Pfam" id="PF03956">
    <property type="entry name" value="Lys_export"/>
    <property type="match status" value="1"/>
</dbReference>
<proteinExistence type="predicted"/>
<keyword evidence="3" id="KW-1185">Reference proteome</keyword>
<evidence type="ECO:0008006" key="4">
    <source>
        <dbReference type="Google" id="ProtNLM"/>
    </source>
</evidence>
<evidence type="ECO:0000313" key="3">
    <source>
        <dbReference type="Proteomes" id="UP000075374"/>
    </source>
</evidence>
<name>A0A151AL29_9CLOT</name>
<organism evidence="2 3">
    <name type="scientific">Clostridium colicanis DSM 13634</name>
    <dbReference type="NCBI Taxonomy" id="1121305"/>
    <lineage>
        <taxon>Bacteria</taxon>
        <taxon>Bacillati</taxon>
        <taxon>Bacillota</taxon>
        <taxon>Clostridia</taxon>
        <taxon>Eubacteriales</taxon>
        <taxon>Clostridiaceae</taxon>
        <taxon>Clostridium</taxon>
    </lineage>
</organism>
<keyword evidence="1" id="KW-0472">Membrane</keyword>
<dbReference type="InterPro" id="IPR005642">
    <property type="entry name" value="LysO"/>
</dbReference>
<reference evidence="2 3" key="1">
    <citation type="submission" date="2016-02" db="EMBL/GenBank/DDBJ databases">
        <title>Genome sequence of Clostridium colicanis DSM 13634.</title>
        <authorList>
            <person name="Poehlein A."/>
            <person name="Daniel R."/>
        </authorList>
    </citation>
    <scope>NUCLEOTIDE SEQUENCE [LARGE SCALE GENOMIC DNA]</scope>
    <source>
        <strain evidence="2 3">DSM 13634</strain>
    </source>
</reference>
<dbReference type="RefSeq" id="WP_061858855.1">
    <property type="nucleotide sequence ID" value="NZ_LTBB01000011.1"/>
</dbReference>
<dbReference type="AlphaFoldDB" id="A0A151AL29"/>
<dbReference type="GO" id="GO:0015661">
    <property type="term" value="F:L-lysine efflux transmembrane transporter activity"/>
    <property type="evidence" value="ECO:0007669"/>
    <property type="project" value="InterPro"/>
</dbReference>
<keyword evidence="1" id="KW-0812">Transmembrane</keyword>